<keyword evidence="3" id="KW-1185">Reference proteome</keyword>
<keyword evidence="1" id="KW-0812">Transmembrane</keyword>
<protein>
    <recommendedName>
        <fullName evidence="4">DUF2007 domain-containing protein</fullName>
    </recommendedName>
</protein>
<proteinExistence type="predicted"/>
<name>A0A1N6H4S8_9PROT</name>
<dbReference type="Pfam" id="PF19661">
    <property type="entry name" value="DUF6164"/>
    <property type="match status" value="1"/>
</dbReference>
<gene>
    <name evidence="2" type="ORF">SAMN02743940_1020</name>
</gene>
<organism evidence="2 3">
    <name type="scientific">Nitrosomonas cryotolerans ATCC 49181</name>
    <dbReference type="NCBI Taxonomy" id="1131553"/>
    <lineage>
        <taxon>Bacteria</taxon>
        <taxon>Pseudomonadati</taxon>
        <taxon>Pseudomonadota</taxon>
        <taxon>Betaproteobacteria</taxon>
        <taxon>Nitrosomonadales</taxon>
        <taxon>Nitrosomonadaceae</taxon>
        <taxon>Nitrosomonas</taxon>
    </lineage>
</organism>
<sequence>MSTILFRLNGVSDEEVTDVRELLAHNEIDFYETSPGNWGVSVPAIWLRDDDQLQKARVLLDEYQAARTLRIREEYARLKKEGKSKTFIDKIKESPIQWVAHLVAVLLVIYLSIKLVVDLGNMG</sequence>
<evidence type="ECO:0000313" key="2">
    <source>
        <dbReference type="EMBL" id="SIO14784.1"/>
    </source>
</evidence>
<evidence type="ECO:0000256" key="1">
    <source>
        <dbReference type="SAM" id="Phobius"/>
    </source>
</evidence>
<evidence type="ECO:0008006" key="4">
    <source>
        <dbReference type="Google" id="ProtNLM"/>
    </source>
</evidence>
<dbReference type="eggNOG" id="ENOG50332TA">
    <property type="taxonomic scope" value="Bacteria"/>
</dbReference>
<keyword evidence="1" id="KW-0472">Membrane</keyword>
<feature type="transmembrane region" description="Helical" evidence="1">
    <location>
        <begin position="98"/>
        <end position="117"/>
    </location>
</feature>
<dbReference type="Proteomes" id="UP000185062">
    <property type="component" value="Unassembled WGS sequence"/>
</dbReference>
<reference evidence="2 3" key="1">
    <citation type="submission" date="2016-12" db="EMBL/GenBank/DDBJ databases">
        <authorList>
            <person name="Song W.-J."/>
            <person name="Kurnit D.M."/>
        </authorList>
    </citation>
    <scope>NUCLEOTIDE SEQUENCE [LARGE SCALE GENOMIC DNA]</scope>
    <source>
        <strain evidence="2 3">ATCC 49181</strain>
    </source>
</reference>
<evidence type="ECO:0000313" key="3">
    <source>
        <dbReference type="Proteomes" id="UP000185062"/>
    </source>
</evidence>
<dbReference type="InterPro" id="IPR046162">
    <property type="entry name" value="DUF6164"/>
</dbReference>
<accession>A0A1N6H4S8</accession>
<dbReference type="RefSeq" id="WP_028461426.1">
    <property type="nucleotide sequence ID" value="NZ_FSRO01000001.1"/>
</dbReference>
<dbReference type="STRING" id="44575.SAMN05216419_101521"/>
<dbReference type="EMBL" id="FSRO01000001">
    <property type="protein sequence ID" value="SIO14784.1"/>
    <property type="molecule type" value="Genomic_DNA"/>
</dbReference>
<keyword evidence="1" id="KW-1133">Transmembrane helix</keyword>
<dbReference type="AlphaFoldDB" id="A0A1N6H4S8"/>